<keyword evidence="4" id="KW-1185">Reference proteome</keyword>
<feature type="chain" id="PRO_5002238267" evidence="2">
    <location>
        <begin position="24"/>
        <end position="288"/>
    </location>
</feature>
<proteinExistence type="predicted"/>
<dbReference type="RefSeq" id="XP_016214812.1">
    <property type="nucleotide sequence ID" value="XM_016357408.1"/>
</dbReference>
<sequence>MTNTLSLIVRYMLFVSAPNLTTAFVTEFLPAPTCMDPPLSMFLNQENRVWINYPFPASGVTVSDCYPSDIIESLNTPFRLPATTPLSCPNWYTTATRYTGNYAVCCPLSYTLALAPTGAPASRPALSATCFSNLPSPTTVIAWDNVTITSTQGYNDPTAQAFALALDGFIANPTAQQTTQSSSNNAEITQPAITASEKPDRLLSGAAVAGVAAGGSVGLFTVVSAIVFFAIRYQRKADHIAQQRRLAEAQELDDEGRYWKNVLVKNVTHTRLELPAERTTRSLPPDRL</sequence>
<organism evidence="3 4">
    <name type="scientific">Verruconis gallopava</name>
    <dbReference type="NCBI Taxonomy" id="253628"/>
    <lineage>
        <taxon>Eukaryota</taxon>
        <taxon>Fungi</taxon>
        <taxon>Dikarya</taxon>
        <taxon>Ascomycota</taxon>
        <taxon>Pezizomycotina</taxon>
        <taxon>Dothideomycetes</taxon>
        <taxon>Pleosporomycetidae</taxon>
        <taxon>Venturiales</taxon>
        <taxon>Sympoventuriaceae</taxon>
        <taxon>Verruconis</taxon>
    </lineage>
</organism>
<dbReference type="EMBL" id="KN847539">
    <property type="protein sequence ID" value="KIW04943.1"/>
    <property type="molecule type" value="Genomic_DNA"/>
</dbReference>
<keyword evidence="1" id="KW-0472">Membrane</keyword>
<dbReference type="OrthoDB" id="5985073at2759"/>
<dbReference type="AlphaFoldDB" id="A0A0D2ADB9"/>
<protein>
    <submittedName>
        <fullName evidence="3">Uncharacterized protein</fullName>
    </submittedName>
</protein>
<gene>
    <name evidence="3" type="ORF">PV09_04108</name>
</gene>
<keyword evidence="2" id="KW-0732">Signal</keyword>
<accession>A0A0D2ADB9</accession>
<evidence type="ECO:0000313" key="3">
    <source>
        <dbReference type="EMBL" id="KIW04943.1"/>
    </source>
</evidence>
<dbReference type="STRING" id="253628.A0A0D2ADB9"/>
<feature type="transmembrane region" description="Helical" evidence="1">
    <location>
        <begin position="206"/>
        <end position="231"/>
    </location>
</feature>
<name>A0A0D2ADB9_9PEZI</name>
<reference evidence="3 4" key="1">
    <citation type="submission" date="2015-01" db="EMBL/GenBank/DDBJ databases">
        <title>The Genome Sequence of Ochroconis gallopava CBS43764.</title>
        <authorList>
            <consortium name="The Broad Institute Genomics Platform"/>
            <person name="Cuomo C."/>
            <person name="de Hoog S."/>
            <person name="Gorbushina A."/>
            <person name="Stielow B."/>
            <person name="Teixiera M."/>
            <person name="Abouelleil A."/>
            <person name="Chapman S.B."/>
            <person name="Priest M."/>
            <person name="Young S.K."/>
            <person name="Wortman J."/>
            <person name="Nusbaum C."/>
            <person name="Birren B."/>
        </authorList>
    </citation>
    <scope>NUCLEOTIDE SEQUENCE [LARGE SCALE GENOMIC DNA]</scope>
    <source>
        <strain evidence="3 4">CBS 43764</strain>
    </source>
</reference>
<feature type="signal peptide" evidence="2">
    <location>
        <begin position="1"/>
        <end position="23"/>
    </location>
</feature>
<evidence type="ECO:0000256" key="1">
    <source>
        <dbReference type="SAM" id="Phobius"/>
    </source>
</evidence>
<keyword evidence="1" id="KW-1133">Transmembrane helix</keyword>
<dbReference type="GeneID" id="27312081"/>
<dbReference type="VEuPathDB" id="FungiDB:PV09_04108"/>
<evidence type="ECO:0000313" key="4">
    <source>
        <dbReference type="Proteomes" id="UP000053259"/>
    </source>
</evidence>
<dbReference type="InParanoid" id="A0A0D2ADB9"/>
<dbReference type="Proteomes" id="UP000053259">
    <property type="component" value="Unassembled WGS sequence"/>
</dbReference>
<evidence type="ECO:0000256" key="2">
    <source>
        <dbReference type="SAM" id="SignalP"/>
    </source>
</evidence>
<keyword evidence="1" id="KW-0812">Transmembrane</keyword>
<dbReference type="HOGENOM" id="CLU_967102_0_0_1"/>